<dbReference type="SUPFAM" id="SSF48371">
    <property type="entry name" value="ARM repeat"/>
    <property type="match status" value="1"/>
</dbReference>
<name>A0A9P5WYN0_9AGAR</name>
<dbReference type="Gene3D" id="1.25.40.180">
    <property type="match status" value="1"/>
</dbReference>
<protein>
    <submittedName>
        <fullName evidence="1">Uncharacterized protein</fullName>
    </submittedName>
</protein>
<dbReference type="OrthoDB" id="514777at2759"/>
<dbReference type="Proteomes" id="UP000807342">
    <property type="component" value="Unassembled WGS sequence"/>
</dbReference>
<proteinExistence type="predicted"/>
<keyword evidence="2" id="KW-1185">Reference proteome</keyword>
<organism evidence="1 2">
    <name type="scientific">Macrolepiota fuliginosa MF-IS2</name>
    <dbReference type="NCBI Taxonomy" id="1400762"/>
    <lineage>
        <taxon>Eukaryota</taxon>
        <taxon>Fungi</taxon>
        <taxon>Dikarya</taxon>
        <taxon>Basidiomycota</taxon>
        <taxon>Agaricomycotina</taxon>
        <taxon>Agaricomycetes</taxon>
        <taxon>Agaricomycetidae</taxon>
        <taxon>Agaricales</taxon>
        <taxon>Agaricineae</taxon>
        <taxon>Agaricaceae</taxon>
        <taxon>Macrolepiota</taxon>
    </lineage>
</organism>
<gene>
    <name evidence="1" type="ORF">P691DRAFT_766274</name>
</gene>
<dbReference type="AlphaFoldDB" id="A0A9P5WYN0"/>
<comment type="caution">
    <text evidence="1">The sequence shown here is derived from an EMBL/GenBank/DDBJ whole genome shotgun (WGS) entry which is preliminary data.</text>
</comment>
<sequence>MSDEVADKKIKEDSKEFFGVQNWGEAKVHLMALPAQHHYKLVDKLVLIAVEPKGRDALLVLDFAQVVSKSLCSPALFEEGFASVAEIIDDIAIKASKALMLFATMIRGAGFTEEHQLWLASGLMDGSKLPTLPP</sequence>
<dbReference type="EMBL" id="MU151904">
    <property type="protein sequence ID" value="KAF9441454.1"/>
    <property type="molecule type" value="Genomic_DNA"/>
</dbReference>
<dbReference type="InterPro" id="IPR016024">
    <property type="entry name" value="ARM-type_fold"/>
</dbReference>
<evidence type="ECO:0000313" key="1">
    <source>
        <dbReference type="EMBL" id="KAF9441454.1"/>
    </source>
</evidence>
<reference evidence="1" key="1">
    <citation type="submission" date="2020-11" db="EMBL/GenBank/DDBJ databases">
        <authorList>
            <consortium name="DOE Joint Genome Institute"/>
            <person name="Ahrendt S."/>
            <person name="Riley R."/>
            <person name="Andreopoulos W."/>
            <person name="Labutti K."/>
            <person name="Pangilinan J."/>
            <person name="Ruiz-Duenas F.J."/>
            <person name="Barrasa J.M."/>
            <person name="Sanchez-Garcia M."/>
            <person name="Camarero S."/>
            <person name="Miyauchi S."/>
            <person name="Serrano A."/>
            <person name="Linde D."/>
            <person name="Babiker R."/>
            <person name="Drula E."/>
            <person name="Ayuso-Fernandez I."/>
            <person name="Pacheco R."/>
            <person name="Padilla G."/>
            <person name="Ferreira P."/>
            <person name="Barriuso J."/>
            <person name="Kellner H."/>
            <person name="Castanera R."/>
            <person name="Alfaro M."/>
            <person name="Ramirez L."/>
            <person name="Pisabarro A.G."/>
            <person name="Kuo A."/>
            <person name="Tritt A."/>
            <person name="Lipzen A."/>
            <person name="He G."/>
            <person name="Yan M."/>
            <person name="Ng V."/>
            <person name="Cullen D."/>
            <person name="Martin F."/>
            <person name="Rosso M.-N."/>
            <person name="Henrissat B."/>
            <person name="Hibbett D."/>
            <person name="Martinez A.T."/>
            <person name="Grigoriev I.V."/>
        </authorList>
    </citation>
    <scope>NUCLEOTIDE SEQUENCE</scope>
    <source>
        <strain evidence="1">MF-IS2</strain>
    </source>
</reference>
<accession>A0A9P5WYN0</accession>
<evidence type="ECO:0000313" key="2">
    <source>
        <dbReference type="Proteomes" id="UP000807342"/>
    </source>
</evidence>